<evidence type="ECO:0000313" key="10">
    <source>
        <dbReference type="EMBL" id="KIW73254.1"/>
    </source>
</evidence>
<gene>
    <name evidence="10" type="ORF">PV04_01387</name>
</gene>
<keyword evidence="3 7" id="KW-0813">Transport</keyword>
<dbReference type="Pfam" id="PF00083">
    <property type="entry name" value="Sugar_tr"/>
    <property type="match status" value="1"/>
</dbReference>
<feature type="transmembrane region" description="Helical" evidence="8">
    <location>
        <begin position="393"/>
        <end position="413"/>
    </location>
</feature>
<feature type="transmembrane region" description="Helical" evidence="8">
    <location>
        <begin position="203"/>
        <end position="225"/>
    </location>
</feature>
<dbReference type="PROSITE" id="PS50850">
    <property type="entry name" value="MFS"/>
    <property type="match status" value="1"/>
</dbReference>
<evidence type="ECO:0000313" key="11">
    <source>
        <dbReference type="Proteomes" id="UP000054266"/>
    </source>
</evidence>
<dbReference type="EMBL" id="KN846956">
    <property type="protein sequence ID" value="KIW73254.1"/>
    <property type="molecule type" value="Genomic_DNA"/>
</dbReference>
<reference evidence="10 11" key="1">
    <citation type="submission" date="2015-01" db="EMBL/GenBank/DDBJ databases">
        <title>The Genome Sequence of Capronia semiimmersa CBS27337.</title>
        <authorList>
            <consortium name="The Broad Institute Genomics Platform"/>
            <person name="Cuomo C."/>
            <person name="de Hoog S."/>
            <person name="Gorbushina A."/>
            <person name="Stielow B."/>
            <person name="Teixiera M."/>
            <person name="Abouelleil A."/>
            <person name="Chapman S.B."/>
            <person name="Priest M."/>
            <person name="Young S.K."/>
            <person name="Wortman J."/>
            <person name="Nusbaum C."/>
            <person name="Birren B."/>
        </authorList>
    </citation>
    <scope>NUCLEOTIDE SEQUENCE [LARGE SCALE GENOMIC DNA]</scope>
    <source>
        <strain evidence="10 11">CBS 27337</strain>
    </source>
</reference>
<organism evidence="10 11">
    <name type="scientific">Phialophora macrospora</name>
    <dbReference type="NCBI Taxonomy" id="1851006"/>
    <lineage>
        <taxon>Eukaryota</taxon>
        <taxon>Fungi</taxon>
        <taxon>Dikarya</taxon>
        <taxon>Ascomycota</taxon>
        <taxon>Pezizomycotina</taxon>
        <taxon>Eurotiomycetes</taxon>
        <taxon>Chaetothyriomycetidae</taxon>
        <taxon>Chaetothyriales</taxon>
        <taxon>Herpotrichiellaceae</taxon>
        <taxon>Phialophora</taxon>
    </lineage>
</organism>
<evidence type="ECO:0000256" key="8">
    <source>
        <dbReference type="SAM" id="Phobius"/>
    </source>
</evidence>
<feature type="transmembrane region" description="Helical" evidence="8">
    <location>
        <begin position="518"/>
        <end position="539"/>
    </location>
</feature>
<dbReference type="InterPro" id="IPR003663">
    <property type="entry name" value="Sugar/inositol_transpt"/>
</dbReference>
<feature type="domain" description="Major facilitator superfamily (MFS) profile" evidence="9">
    <location>
        <begin position="97"/>
        <end position="545"/>
    </location>
</feature>
<comment type="subcellular location">
    <subcellularLocation>
        <location evidence="1">Membrane</location>
        <topology evidence="1">Multi-pass membrane protein</topology>
    </subcellularLocation>
</comment>
<dbReference type="NCBIfam" id="TIGR00879">
    <property type="entry name" value="SP"/>
    <property type="match status" value="1"/>
</dbReference>
<accession>A0A0D2GLH7</accession>
<evidence type="ECO:0000256" key="7">
    <source>
        <dbReference type="RuleBase" id="RU003346"/>
    </source>
</evidence>
<evidence type="ECO:0000256" key="4">
    <source>
        <dbReference type="ARBA" id="ARBA00022692"/>
    </source>
</evidence>
<dbReference type="Gene3D" id="1.20.1250.20">
    <property type="entry name" value="MFS general substrate transporter like domains"/>
    <property type="match status" value="1"/>
</dbReference>
<feature type="transmembrane region" description="Helical" evidence="8">
    <location>
        <begin position="422"/>
        <end position="443"/>
    </location>
</feature>
<dbReference type="InterPro" id="IPR036259">
    <property type="entry name" value="MFS_trans_sf"/>
</dbReference>
<dbReference type="HOGENOM" id="CLU_001265_11_5_1"/>
<dbReference type="InterPro" id="IPR005829">
    <property type="entry name" value="Sugar_transporter_CS"/>
</dbReference>
<dbReference type="AlphaFoldDB" id="A0A0D2GLH7"/>
<dbReference type="SUPFAM" id="SSF103473">
    <property type="entry name" value="MFS general substrate transporter"/>
    <property type="match status" value="1"/>
</dbReference>
<dbReference type="Proteomes" id="UP000054266">
    <property type="component" value="Unassembled WGS sequence"/>
</dbReference>
<keyword evidence="11" id="KW-1185">Reference proteome</keyword>
<evidence type="ECO:0000256" key="6">
    <source>
        <dbReference type="ARBA" id="ARBA00023136"/>
    </source>
</evidence>
<feature type="transmembrane region" description="Helical" evidence="8">
    <location>
        <begin position="358"/>
        <end position="381"/>
    </location>
</feature>
<dbReference type="InterPro" id="IPR050360">
    <property type="entry name" value="MFS_Sugar_Transporters"/>
</dbReference>
<dbReference type="GO" id="GO:0016020">
    <property type="term" value="C:membrane"/>
    <property type="evidence" value="ECO:0007669"/>
    <property type="project" value="UniProtKB-SubCell"/>
</dbReference>
<dbReference type="GO" id="GO:0005351">
    <property type="term" value="F:carbohydrate:proton symporter activity"/>
    <property type="evidence" value="ECO:0007669"/>
    <property type="project" value="TreeGrafter"/>
</dbReference>
<evidence type="ECO:0000256" key="1">
    <source>
        <dbReference type="ARBA" id="ARBA00004141"/>
    </source>
</evidence>
<proteinExistence type="inferred from homology"/>
<keyword evidence="4 8" id="KW-0812">Transmembrane</keyword>
<name>A0A0D2GLH7_9EURO</name>
<feature type="transmembrane region" description="Helical" evidence="8">
    <location>
        <begin position="237"/>
        <end position="256"/>
    </location>
</feature>
<feature type="transmembrane region" description="Helical" evidence="8">
    <location>
        <begin position="179"/>
        <end position="197"/>
    </location>
</feature>
<dbReference type="FunFam" id="1.20.1250.20:FF:000078">
    <property type="entry name" value="MFS maltose transporter, putative"/>
    <property type="match status" value="1"/>
</dbReference>
<dbReference type="PANTHER" id="PTHR48022">
    <property type="entry name" value="PLASTIDIC GLUCOSE TRANSPORTER 4"/>
    <property type="match status" value="1"/>
</dbReference>
<dbReference type="PROSITE" id="PS00217">
    <property type="entry name" value="SUGAR_TRANSPORT_2"/>
    <property type="match status" value="1"/>
</dbReference>
<sequence>MPWSDGTVFRPATRLERTEQQTFRKASSSKMAEMAISEKGHDAIVHSEDPNGSFDRSWREEHWGDKKLSLAARDVTRDEKDMTIREALKIYKKAIMWCLIISTCVIMEGFDTNLLGNFYAYPSFQRKYGHFVGISKQTPTGYSLTPAWQTGLGQGSGCGSILGTIINGWLVQAFGPRKVLLCTLCVMTCFLFIVFFAPSKEVLLVGEILLGFEWGIFATTAPAYASEVLPLQLRVYFTSYTNMCFILGQFISAGLLRGLVHRVDQWGYRIPFAVQWVWPAFLIPLIFFAPESPYHLVRHNKLEEAERSIRRLQAPGPGLDPKRTLAQIVYTNNLEEQLSVGTTYWDCFKGFERRRTEIACVVFGGQLVCGLCFAYASTYFFQQVGLNTDAAYSLGWGANGLAFLACLANWFFLMPYFGRRTVYLWGMFFMATELCIIGILNPWTDRPSVAWTQAVLTLVWTATFQLSAGQLGWALPAEIGSTRLRQKTVCLARNVSNISGTIGGTLENYFMNPEAWNLQGYTGFVWGGCAWLVFIWAYFRLPETKDRTFHELDILFAKNVPARQFKTTQVDEFDEHEQNQLAVQYSVGGQPPRRPSFIPSVTNILASHGHAEDTLAQRRGSIITTQSGSRRPSIAPAVTEYLKTH</sequence>
<keyword evidence="5 8" id="KW-1133">Transmembrane helix</keyword>
<feature type="transmembrane region" description="Helical" evidence="8">
    <location>
        <begin position="268"/>
        <end position="289"/>
    </location>
</feature>
<evidence type="ECO:0000256" key="5">
    <source>
        <dbReference type="ARBA" id="ARBA00022989"/>
    </source>
</evidence>
<comment type="similarity">
    <text evidence="2 7">Belongs to the major facilitator superfamily. Sugar transporter (TC 2.A.1.1) family.</text>
</comment>
<dbReference type="InterPro" id="IPR020846">
    <property type="entry name" value="MFS_dom"/>
</dbReference>
<evidence type="ECO:0000256" key="2">
    <source>
        <dbReference type="ARBA" id="ARBA00010992"/>
    </source>
</evidence>
<dbReference type="PANTHER" id="PTHR48022:SF83">
    <property type="entry name" value="MAJOR FACILITATOR SUPERFAMILY (MFS) PROFILE DOMAIN-CONTAINING PROTEIN"/>
    <property type="match status" value="1"/>
</dbReference>
<keyword evidence="6 8" id="KW-0472">Membrane</keyword>
<evidence type="ECO:0000256" key="3">
    <source>
        <dbReference type="ARBA" id="ARBA00022448"/>
    </source>
</evidence>
<dbReference type="InterPro" id="IPR005828">
    <property type="entry name" value="MFS_sugar_transport-like"/>
</dbReference>
<evidence type="ECO:0000259" key="9">
    <source>
        <dbReference type="PROSITE" id="PS50850"/>
    </source>
</evidence>
<protein>
    <recommendedName>
        <fullName evidence="9">Major facilitator superfamily (MFS) profile domain-containing protein</fullName>
    </recommendedName>
</protein>